<keyword evidence="4 10" id="KW-0808">Transferase</keyword>
<dbReference type="PIRSF" id="PIRSF006268">
    <property type="entry name" value="ApbE"/>
    <property type="match status" value="1"/>
</dbReference>
<dbReference type="GO" id="GO:0046872">
    <property type="term" value="F:metal ion binding"/>
    <property type="evidence" value="ECO:0007669"/>
    <property type="project" value="UniProtKB-UniRule"/>
</dbReference>
<dbReference type="InterPro" id="IPR003374">
    <property type="entry name" value="ApbE-like_sf"/>
</dbReference>
<dbReference type="EMBL" id="VMSO01000007">
    <property type="protein sequence ID" value="KAA8501711.1"/>
    <property type="molecule type" value="Genomic_DNA"/>
</dbReference>
<evidence type="ECO:0000313" key="13">
    <source>
        <dbReference type="Proteomes" id="UP000322025"/>
    </source>
</evidence>
<evidence type="ECO:0000256" key="5">
    <source>
        <dbReference type="ARBA" id="ARBA00022723"/>
    </source>
</evidence>
<evidence type="ECO:0000256" key="6">
    <source>
        <dbReference type="ARBA" id="ARBA00022827"/>
    </source>
</evidence>
<protein>
    <recommendedName>
        <fullName evidence="2 10">FAD:protein FMN transferase</fullName>
        <ecNumber evidence="1 10">2.7.1.180</ecNumber>
    </recommendedName>
    <alternativeName>
        <fullName evidence="8 10">Flavin transferase</fullName>
    </alternativeName>
</protein>
<evidence type="ECO:0000256" key="10">
    <source>
        <dbReference type="PIRNR" id="PIRNR006268"/>
    </source>
</evidence>
<dbReference type="Gene3D" id="3.10.520.10">
    <property type="entry name" value="ApbE-like domains"/>
    <property type="match status" value="1"/>
</dbReference>
<feature type="binding site" evidence="11">
    <location>
        <position position="282"/>
    </location>
    <ligand>
        <name>Mg(2+)</name>
        <dbReference type="ChEBI" id="CHEBI:18420"/>
    </ligand>
</feature>
<dbReference type="PANTHER" id="PTHR30040">
    <property type="entry name" value="THIAMINE BIOSYNTHESIS LIPOPROTEIN APBE"/>
    <property type="match status" value="1"/>
</dbReference>
<comment type="cofactor">
    <cofactor evidence="11">
        <name>Mg(2+)</name>
        <dbReference type="ChEBI" id="CHEBI:18420"/>
    </cofactor>
    <cofactor evidence="11">
        <name>Mn(2+)</name>
        <dbReference type="ChEBI" id="CHEBI:29035"/>
    </cofactor>
    <text evidence="11">Magnesium. Can also use manganese.</text>
</comment>
<dbReference type="OrthoDB" id="9778595at2"/>
<comment type="similarity">
    <text evidence="10">Belongs to the ApbE family.</text>
</comment>
<dbReference type="GO" id="GO:0016740">
    <property type="term" value="F:transferase activity"/>
    <property type="evidence" value="ECO:0007669"/>
    <property type="project" value="UniProtKB-UniRule"/>
</dbReference>
<evidence type="ECO:0000256" key="4">
    <source>
        <dbReference type="ARBA" id="ARBA00022679"/>
    </source>
</evidence>
<dbReference type="RefSeq" id="WP_087150414.1">
    <property type="nucleotide sequence ID" value="NZ_VMSO01000007.1"/>
</dbReference>
<evidence type="ECO:0000256" key="1">
    <source>
        <dbReference type="ARBA" id="ARBA00011955"/>
    </source>
</evidence>
<evidence type="ECO:0000256" key="9">
    <source>
        <dbReference type="ARBA" id="ARBA00048540"/>
    </source>
</evidence>
<evidence type="ECO:0000256" key="11">
    <source>
        <dbReference type="PIRSR" id="PIRSR006268-2"/>
    </source>
</evidence>
<keyword evidence="3 10" id="KW-0285">Flavoprotein</keyword>
<dbReference type="AlphaFoldDB" id="A0A5M9I2F7"/>
<evidence type="ECO:0000256" key="2">
    <source>
        <dbReference type="ARBA" id="ARBA00016337"/>
    </source>
</evidence>
<evidence type="ECO:0000313" key="12">
    <source>
        <dbReference type="EMBL" id="KAA8501711.1"/>
    </source>
</evidence>
<dbReference type="PANTHER" id="PTHR30040:SF2">
    <property type="entry name" value="FAD:PROTEIN FMN TRANSFERASE"/>
    <property type="match status" value="1"/>
</dbReference>
<evidence type="ECO:0000256" key="8">
    <source>
        <dbReference type="ARBA" id="ARBA00031306"/>
    </source>
</evidence>
<dbReference type="SUPFAM" id="SSF143631">
    <property type="entry name" value="ApbE-like"/>
    <property type="match status" value="1"/>
</dbReference>
<keyword evidence="7 10" id="KW-0460">Magnesium</keyword>
<dbReference type="EC" id="2.7.1.180" evidence="1 10"/>
<accession>A0A5M9I2F7</accession>
<keyword evidence="5 10" id="KW-0479">Metal-binding</keyword>
<proteinExistence type="inferred from homology"/>
<feature type="binding site" evidence="11">
    <location>
        <position position="164"/>
    </location>
    <ligand>
        <name>Mg(2+)</name>
        <dbReference type="ChEBI" id="CHEBI:18420"/>
    </ligand>
</feature>
<sequence length="326" mass="35399">MAAVCILFTAALTGCSTPPKSESLTMNGMYFDTVVQIEAWGASQEIMDHCRQMCEEYEQILSATIDTSEISEINHAKGQPVTVSDETAELIVKGIEYGDLSGGLFDITIEPASSLWNFTDNPEGELPDEDALAEAVSHIDYRCIQVEGNTVTLTDPEAQIDLGGIAKGYIADRLKEYLESQGIEHALIDLGGNMLTLGGRYDGSDFRIGLQEPFADTGTVIAAVTVNDQSVVTSGDYERYFEKDGVIYHHILDPDTGYPIQNDLDQVTIISDESVDGDALSTTCFALGLEDGLELIQSLDGIEAVFVTKDGEIHTSSDEIELELME</sequence>
<dbReference type="Pfam" id="PF02424">
    <property type="entry name" value="ApbE"/>
    <property type="match status" value="1"/>
</dbReference>
<evidence type="ECO:0000256" key="7">
    <source>
        <dbReference type="ARBA" id="ARBA00022842"/>
    </source>
</evidence>
<reference evidence="12" key="1">
    <citation type="submission" date="2019-07" db="EMBL/GenBank/DDBJ databases">
        <authorList>
            <person name="Wongkuna S."/>
            <person name="Scaria J."/>
        </authorList>
    </citation>
    <scope>NUCLEOTIDE SEQUENCE [LARGE SCALE GENOMIC DNA]</scope>
    <source>
        <strain evidence="12">SW178</strain>
    </source>
</reference>
<comment type="catalytic activity">
    <reaction evidence="9 10">
        <text>L-threonyl-[protein] + FAD = FMN-L-threonyl-[protein] + AMP + H(+)</text>
        <dbReference type="Rhea" id="RHEA:36847"/>
        <dbReference type="Rhea" id="RHEA-COMP:11060"/>
        <dbReference type="Rhea" id="RHEA-COMP:11061"/>
        <dbReference type="ChEBI" id="CHEBI:15378"/>
        <dbReference type="ChEBI" id="CHEBI:30013"/>
        <dbReference type="ChEBI" id="CHEBI:57692"/>
        <dbReference type="ChEBI" id="CHEBI:74257"/>
        <dbReference type="ChEBI" id="CHEBI:456215"/>
        <dbReference type="EC" id="2.7.1.180"/>
    </reaction>
</comment>
<keyword evidence="6 10" id="KW-0274">FAD</keyword>
<feature type="binding site" evidence="11">
    <location>
        <position position="278"/>
    </location>
    <ligand>
        <name>Mg(2+)</name>
        <dbReference type="ChEBI" id="CHEBI:18420"/>
    </ligand>
</feature>
<organism evidence="12 13">
    <name type="scientific">Mediterraneibacter catenae</name>
    <dbReference type="NCBI Taxonomy" id="2594882"/>
    <lineage>
        <taxon>Bacteria</taxon>
        <taxon>Bacillati</taxon>
        <taxon>Bacillota</taxon>
        <taxon>Clostridia</taxon>
        <taxon>Lachnospirales</taxon>
        <taxon>Lachnospiraceae</taxon>
        <taxon>Mediterraneibacter</taxon>
    </lineage>
</organism>
<dbReference type="Proteomes" id="UP000322025">
    <property type="component" value="Unassembled WGS sequence"/>
</dbReference>
<keyword evidence="13" id="KW-1185">Reference proteome</keyword>
<evidence type="ECO:0000256" key="3">
    <source>
        <dbReference type="ARBA" id="ARBA00022630"/>
    </source>
</evidence>
<gene>
    <name evidence="12" type="ORF">FNY66_06795</name>
</gene>
<dbReference type="InterPro" id="IPR024932">
    <property type="entry name" value="ApbE"/>
</dbReference>
<comment type="caution">
    <text evidence="12">The sequence shown here is derived from an EMBL/GenBank/DDBJ whole genome shotgun (WGS) entry which is preliminary data.</text>
</comment>
<name>A0A5M9I2F7_9FIRM</name>